<dbReference type="CDD" id="cd06587">
    <property type="entry name" value="VOC"/>
    <property type="match status" value="2"/>
</dbReference>
<organism evidence="4 5">
    <name type="scientific">OM182 bacterium MED-G28</name>
    <dbReference type="NCBI Taxonomy" id="1986256"/>
    <lineage>
        <taxon>Bacteria</taxon>
        <taxon>Pseudomonadati</taxon>
        <taxon>Pseudomonadota</taxon>
        <taxon>Gammaproteobacteria</taxon>
        <taxon>OMG group</taxon>
        <taxon>OM182 clade</taxon>
    </lineage>
</organism>
<protein>
    <recommendedName>
        <fullName evidence="3">VOC domain-containing protein</fullName>
    </recommendedName>
</protein>
<dbReference type="GO" id="GO:0046872">
    <property type="term" value="F:metal ion binding"/>
    <property type="evidence" value="ECO:0007669"/>
    <property type="project" value="UniProtKB-KW"/>
</dbReference>
<dbReference type="InterPro" id="IPR004360">
    <property type="entry name" value="Glyas_Fos-R_dOase_dom"/>
</dbReference>
<dbReference type="SUPFAM" id="SSF54593">
    <property type="entry name" value="Glyoxalase/Bleomycin resistance protein/Dihydroxybiphenyl dioxygenase"/>
    <property type="match status" value="2"/>
</dbReference>
<evidence type="ECO:0000256" key="2">
    <source>
        <dbReference type="SAM" id="SignalP"/>
    </source>
</evidence>
<dbReference type="Proteomes" id="UP000219329">
    <property type="component" value="Unassembled WGS sequence"/>
</dbReference>
<evidence type="ECO:0000313" key="5">
    <source>
        <dbReference type="Proteomes" id="UP000219329"/>
    </source>
</evidence>
<feature type="signal peptide" evidence="2">
    <location>
        <begin position="1"/>
        <end position="25"/>
    </location>
</feature>
<feature type="chain" id="PRO_5013082767" description="VOC domain-containing protein" evidence="2">
    <location>
        <begin position="26"/>
        <end position="272"/>
    </location>
</feature>
<dbReference type="PROSITE" id="PS51819">
    <property type="entry name" value="VOC"/>
    <property type="match status" value="2"/>
</dbReference>
<dbReference type="PANTHER" id="PTHR36113">
    <property type="entry name" value="LYASE, PUTATIVE-RELATED-RELATED"/>
    <property type="match status" value="1"/>
</dbReference>
<feature type="domain" description="VOC" evidence="3">
    <location>
        <begin position="154"/>
        <end position="268"/>
    </location>
</feature>
<evidence type="ECO:0000259" key="3">
    <source>
        <dbReference type="PROSITE" id="PS51819"/>
    </source>
</evidence>
<dbReference type="AlphaFoldDB" id="A0A2A5W944"/>
<sequence length="272" mass="30721">MIKEHKVKLLSSLFILCLATSSAHAQLATPNANGITFGHVHLNVSDIEEHKRIWVEHFNGTIVERGPLTVAKLPNMMVALTESEPSMGSRETNMHHFGFKVRSMDKFLDKWRADGLEVGSIFFGSEGQLNAYVITPDNIAVEMQEDQGLHEEITGYHVHWFLDNPEEILQWYVEMFDLEIRPRGRITTTTNVPGMNLSFGANNSGRQNTQGSAIDHIGFEIDNLEEFCKQLEAKGIVFDIPYREIPAIGLNIAYFTDPSGVYVELTEGYDEY</sequence>
<reference evidence="4 5" key="1">
    <citation type="submission" date="2017-08" db="EMBL/GenBank/DDBJ databases">
        <title>Fine stratification of microbial communities through a metagenomic profile of the photic zone.</title>
        <authorList>
            <person name="Haro-Moreno J.M."/>
            <person name="Lopez-Perez M."/>
            <person name="De La Torre J."/>
            <person name="Picazo A."/>
            <person name="Camacho A."/>
            <person name="Rodriguez-Valera F."/>
        </authorList>
    </citation>
    <scope>NUCLEOTIDE SEQUENCE [LARGE SCALE GENOMIC DNA]</scope>
    <source>
        <strain evidence="4">MED-G28</strain>
    </source>
</reference>
<dbReference type="InterPro" id="IPR051332">
    <property type="entry name" value="Fosfomycin_Res_Enzymes"/>
</dbReference>
<evidence type="ECO:0000313" key="4">
    <source>
        <dbReference type="EMBL" id="PDH32881.1"/>
    </source>
</evidence>
<dbReference type="InterPro" id="IPR029068">
    <property type="entry name" value="Glyas_Bleomycin-R_OHBP_Dase"/>
</dbReference>
<dbReference type="EMBL" id="NTJZ01000012">
    <property type="protein sequence ID" value="PDH32881.1"/>
    <property type="molecule type" value="Genomic_DNA"/>
</dbReference>
<dbReference type="InterPro" id="IPR037523">
    <property type="entry name" value="VOC_core"/>
</dbReference>
<feature type="domain" description="VOC" evidence="3">
    <location>
        <begin position="36"/>
        <end position="146"/>
    </location>
</feature>
<keyword evidence="1" id="KW-0479">Metal-binding</keyword>
<dbReference type="Pfam" id="PF00903">
    <property type="entry name" value="Glyoxalase"/>
    <property type="match status" value="2"/>
</dbReference>
<keyword evidence="2" id="KW-0732">Signal</keyword>
<dbReference type="Gene3D" id="3.10.180.10">
    <property type="entry name" value="2,3-Dihydroxybiphenyl 1,2-Dioxygenase, domain 1"/>
    <property type="match status" value="2"/>
</dbReference>
<dbReference type="PANTHER" id="PTHR36113:SF6">
    <property type="entry name" value="FOSFOMYCIN RESISTANCE PROTEIN FOSX"/>
    <property type="match status" value="1"/>
</dbReference>
<comment type="caution">
    <text evidence="4">The sequence shown here is derived from an EMBL/GenBank/DDBJ whole genome shotgun (WGS) entry which is preliminary data.</text>
</comment>
<accession>A0A2A5W944</accession>
<proteinExistence type="predicted"/>
<gene>
    <name evidence="4" type="ORF">CNF02_10385</name>
</gene>
<evidence type="ECO:0000256" key="1">
    <source>
        <dbReference type="ARBA" id="ARBA00022723"/>
    </source>
</evidence>
<name>A0A2A5W944_9GAMM</name>